<comment type="caution">
    <text evidence="2">The sequence shown here is derived from an EMBL/GenBank/DDBJ whole genome shotgun (WGS) entry which is preliminary data.</text>
</comment>
<reference evidence="3" key="1">
    <citation type="journal article" date="2020" name="Nat. Commun.">
        <title>Genome assembly of wild tea tree DASZ reveals pedigree and selection history of tea varieties.</title>
        <authorList>
            <person name="Zhang W."/>
            <person name="Zhang Y."/>
            <person name="Qiu H."/>
            <person name="Guo Y."/>
            <person name="Wan H."/>
            <person name="Zhang X."/>
            <person name="Scossa F."/>
            <person name="Alseekh S."/>
            <person name="Zhang Q."/>
            <person name="Wang P."/>
            <person name="Xu L."/>
            <person name="Schmidt M.H."/>
            <person name="Jia X."/>
            <person name="Li D."/>
            <person name="Zhu A."/>
            <person name="Guo F."/>
            <person name="Chen W."/>
            <person name="Ni D."/>
            <person name="Usadel B."/>
            <person name="Fernie A.R."/>
            <person name="Wen W."/>
        </authorList>
    </citation>
    <scope>NUCLEOTIDE SEQUENCE [LARGE SCALE GENOMIC DNA]</scope>
    <source>
        <strain evidence="3">cv. G240</strain>
    </source>
</reference>
<dbReference type="Proteomes" id="UP000593564">
    <property type="component" value="Unassembled WGS sequence"/>
</dbReference>
<feature type="compositionally biased region" description="Basic and acidic residues" evidence="1">
    <location>
        <begin position="116"/>
        <end position="137"/>
    </location>
</feature>
<sequence>MYTLFNPKKKKTKQNKTKITKRIETHKIENQTSKSTIQVVAFKSSPYLKSSERERERVFEIETKNVFEIERESRLRTLIAQIQISKLELFDNQQQIANLEQKMERSRKSQINFAHNEFKREREREKEREREREKLQL</sequence>
<dbReference type="EMBL" id="JACBKZ010000014">
    <property type="protein sequence ID" value="KAF5932560.1"/>
    <property type="molecule type" value="Genomic_DNA"/>
</dbReference>
<keyword evidence="3" id="KW-1185">Reference proteome</keyword>
<proteinExistence type="predicted"/>
<name>A0A7J7FVX8_CAMSI</name>
<gene>
    <name evidence="2" type="ORF">HYC85_028731</name>
</gene>
<reference evidence="2 3" key="2">
    <citation type="submission" date="2020-07" db="EMBL/GenBank/DDBJ databases">
        <title>Genome assembly of wild tea tree DASZ reveals pedigree and selection history of tea varieties.</title>
        <authorList>
            <person name="Zhang W."/>
        </authorList>
    </citation>
    <scope>NUCLEOTIDE SEQUENCE [LARGE SCALE GENOMIC DNA]</scope>
    <source>
        <strain evidence="3">cv. G240</strain>
        <tissue evidence="2">Leaf</tissue>
    </source>
</reference>
<evidence type="ECO:0000256" key="1">
    <source>
        <dbReference type="SAM" id="MobiDB-lite"/>
    </source>
</evidence>
<protein>
    <submittedName>
        <fullName evidence="2">Uncharacterized protein</fullName>
    </submittedName>
</protein>
<dbReference type="AlphaFoldDB" id="A0A7J7FVX8"/>
<evidence type="ECO:0000313" key="2">
    <source>
        <dbReference type="EMBL" id="KAF5932560.1"/>
    </source>
</evidence>
<organism evidence="2 3">
    <name type="scientific">Camellia sinensis</name>
    <name type="common">Tea plant</name>
    <name type="synonym">Thea sinensis</name>
    <dbReference type="NCBI Taxonomy" id="4442"/>
    <lineage>
        <taxon>Eukaryota</taxon>
        <taxon>Viridiplantae</taxon>
        <taxon>Streptophyta</taxon>
        <taxon>Embryophyta</taxon>
        <taxon>Tracheophyta</taxon>
        <taxon>Spermatophyta</taxon>
        <taxon>Magnoliopsida</taxon>
        <taxon>eudicotyledons</taxon>
        <taxon>Gunneridae</taxon>
        <taxon>Pentapetalae</taxon>
        <taxon>asterids</taxon>
        <taxon>Ericales</taxon>
        <taxon>Theaceae</taxon>
        <taxon>Camellia</taxon>
    </lineage>
</organism>
<accession>A0A7J7FVX8</accession>
<evidence type="ECO:0000313" key="3">
    <source>
        <dbReference type="Proteomes" id="UP000593564"/>
    </source>
</evidence>
<feature type="region of interest" description="Disordered" evidence="1">
    <location>
        <begin position="110"/>
        <end position="137"/>
    </location>
</feature>